<organism evidence="3">
    <name type="scientific">Enterococcus casseliflavus</name>
    <name type="common">Enterococcus flavescens</name>
    <dbReference type="NCBI Taxonomy" id="37734"/>
    <lineage>
        <taxon>Bacteria</taxon>
        <taxon>Bacillati</taxon>
        <taxon>Bacillota</taxon>
        <taxon>Bacilli</taxon>
        <taxon>Lactobacillales</taxon>
        <taxon>Enterococcaceae</taxon>
        <taxon>Enterococcus</taxon>
    </lineage>
</organism>
<dbReference type="Proteomes" id="UP001268896">
    <property type="component" value="Unassembled WGS sequence"/>
</dbReference>
<evidence type="ECO:0000313" key="2">
    <source>
        <dbReference type="EMBL" id="MDT2966111.1"/>
    </source>
</evidence>
<dbReference type="EMBL" id="CACRTX010000018">
    <property type="protein sequence ID" value="VYU60999.1"/>
    <property type="molecule type" value="Genomic_DNA"/>
</dbReference>
<dbReference type="AlphaFoldDB" id="A0A6N3GBS3"/>
<reference evidence="2" key="2">
    <citation type="submission" date="2023-03" db="EMBL/GenBank/DDBJ databases">
        <authorList>
            <person name="Shen W."/>
            <person name="Cai J."/>
        </authorList>
    </citation>
    <scope>NUCLEOTIDE SEQUENCE</scope>
    <source>
        <strain evidence="2">K72-2</strain>
    </source>
</reference>
<evidence type="ECO:0008006" key="4">
    <source>
        <dbReference type="Google" id="ProtNLM"/>
    </source>
</evidence>
<keyword evidence="1" id="KW-1133">Transmembrane helix</keyword>
<keyword evidence="1" id="KW-0812">Transmembrane</keyword>
<evidence type="ECO:0000256" key="1">
    <source>
        <dbReference type="SAM" id="Phobius"/>
    </source>
</evidence>
<reference evidence="3" key="1">
    <citation type="submission" date="2019-11" db="EMBL/GenBank/DDBJ databases">
        <authorList>
            <person name="Feng L."/>
        </authorList>
    </citation>
    <scope>NUCLEOTIDE SEQUENCE</scope>
    <source>
        <strain evidence="3">ECasseliflavusLFYP2</strain>
    </source>
</reference>
<dbReference type="EMBL" id="JARQDV010000018">
    <property type="protein sequence ID" value="MDT2966111.1"/>
    <property type="molecule type" value="Genomic_DNA"/>
</dbReference>
<accession>A0A6N3GBS3</accession>
<name>A0A6N3GBS3_ENTCA</name>
<proteinExistence type="predicted"/>
<dbReference type="RefSeq" id="WP_200127790.1">
    <property type="nucleotide sequence ID" value="NZ_CACRTX010000018.1"/>
</dbReference>
<feature type="transmembrane region" description="Helical" evidence="1">
    <location>
        <begin position="20"/>
        <end position="37"/>
    </location>
</feature>
<evidence type="ECO:0000313" key="3">
    <source>
        <dbReference type="EMBL" id="VYU60999.1"/>
    </source>
</evidence>
<sequence length="167" mass="19080">MSKFTSGFEKWNNKVENLGCLMNGVLFFCASYSTKLLRNIVIDYLGNSWRLPAALVSPILCIAIFLVLVQIVSMKKQQIEWVETNAKIIKSVLSSNTWGTEVSHARGESDRLVKLTVEIPLNNGETIVATKKVWTLTKNRNMFREGNYVSILYNKKKPSQFKLKYQI</sequence>
<keyword evidence="1" id="KW-0472">Membrane</keyword>
<protein>
    <recommendedName>
        <fullName evidence="4">DUF3592 domain-containing protein</fullName>
    </recommendedName>
</protein>
<gene>
    <name evidence="3" type="ORF">ECLFYP2_00795</name>
    <name evidence="2" type="ORF">P7I32_16135</name>
</gene>
<feature type="transmembrane region" description="Helical" evidence="1">
    <location>
        <begin position="49"/>
        <end position="69"/>
    </location>
</feature>